<evidence type="ECO:0000256" key="5">
    <source>
        <dbReference type="SAM" id="Phobius"/>
    </source>
</evidence>
<feature type="transmembrane region" description="Helical" evidence="5">
    <location>
        <begin position="357"/>
        <end position="378"/>
    </location>
</feature>
<dbReference type="InParanoid" id="K0IP09"/>
<feature type="domain" description="NfeD1b N-terminal" evidence="8">
    <location>
        <begin position="46"/>
        <end position="188"/>
    </location>
</feature>
<evidence type="ECO:0000259" key="8">
    <source>
        <dbReference type="Pfam" id="PF25145"/>
    </source>
</evidence>
<dbReference type="GO" id="GO:0006508">
    <property type="term" value="P:proteolysis"/>
    <property type="evidence" value="ECO:0007669"/>
    <property type="project" value="UniProtKB-KW"/>
</dbReference>
<dbReference type="CDD" id="cd07020">
    <property type="entry name" value="Clp_protease_NfeD_1"/>
    <property type="match status" value="1"/>
</dbReference>
<dbReference type="Pfam" id="PF24961">
    <property type="entry name" value="NfeD_membrane"/>
    <property type="match status" value="1"/>
</dbReference>
<evidence type="ECO:0000256" key="2">
    <source>
        <dbReference type="ARBA" id="ARBA00022692"/>
    </source>
</evidence>
<keyword evidence="9" id="KW-0378">Hydrolase</keyword>
<dbReference type="PANTHER" id="PTHR33507">
    <property type="entry name" value="INNER MEMBRANE PROTEIN YBBJ"/>
    <property type="match status" value="1"/>
</dbReference>
<evidence type="ECO:0000256" key="4">
    <source>
        <dbReference type="ARBA" id="ARBA00023136"/>
    </source>
</evidence>
<keyword evidence="3 5" id="KW-1133">Transmembrane helix</keyword>
<dbReference type="InterPro" id="IPR052165">
    <property type="entry name" value="Membrane_assoc_protease"/>
</dbReference>
<dbReference type="InterPro" id="IPR029045">
    <property type="entry name" value="ClpP/crotonase-like_dom_sf"/>
</dbReference>
<feature type="transmembrane region" description="Helical" evidence="5">
    <location>
        <begin position="300"/>
        <end position="318"/>
    </location>
</feature>
<feature type="transmembrane region" description="Helical" evidence="5">
    <location>
        <begin position="325"/>
        <end position="345"/>
    </location>
</feature>
<accession>K0IP09</accession>
<dbReference type="GO" id="GO:0008233">
    <property type="term" value="F:peptidase activity"/>
    <property type="evidence" value="ECO:0007669"/>
    <property type="project" value="UniProtKB-KW"/>
</dbReference>
<evidence type="ECO:0000256" key="1">
    <source>
        <dbReference type="ARBA" id="ARBA00004141"/>
    </source>
</evidence>
<dbReference type="HOGENOM" id="CLU_024619_1_1_2"/>
<dbReference type="STRING" id="1237085.Ngar_c33890"/>
<comment type="subcellular location">
    <subcellularLocation>
        <location evidence="1">Membrane</location>
        <topology evidence="1">Multi-pass membrane protein</topology>
    </subcellularLocation>
</comment>
<dbReference type="InterPro" id="IPR056739">
    <property type="entry name" value="NfeD_membrane"/>
</dbReference>
<dbReference type="InterPro" id="IPR002810">
    <property type="entry name" value="NfeD-like_C"/>
</dbReference>
<dbReference type="InterPro" id="IPR056738">
    <property type="entry name" value="NfeD1b_N"/>
</dbReference>
<evidence type="ECO:0000259" key="7">
    <source>
        <dbReference type="Pfam" id="PF24961"/>
    </source>
</evidence>
<feature type="domain" description="NfeD integral membrane" evidence="7">
    <location>
        <begin position="258"/>
        <end position="378"/>
    </location>
</feature>
<dbReference type="SUPFAM" id="SSF141322">
    <property type="entry name" value="NfeD domain-like"/>
    <property type="match status" value="1"/>
</dbReference>
<keyword evidence="10" id="KW-1185">Reference proteome</keyword>
<dbReference type="Gene3D" id="3.90.226.10">
    <property type="entry name" value="2-enoyl-CoA Hydratase, Chain A, domain 1"/>
    <property type="match status" value="1"/>
</dbReference>
<dbReference type="GO" id="GO:0016020">
    <property type="term" value="C:membrane"/>
    <property type="evidence" value="ECO:0007669"/>
    <property type="project" value="UniProtKB-SubCell"/>
</dbReference>
<dbReference type="Pfam" id="PF01957">
    <property type="entry name" value="NfeD"/>
    <property type="match status" value="1"/>
</dbReference>
<feature type="domain" description="NfeD-like C-terminal" evidence="6">
    <location>
        <begin position="393"/>
        <end position="447"/>
    </location>
</feature>
<proteinExistence type="predicted"/>
<dbReference type="Proteomes" id="UP000008037">
    <property type="component" value="Chromosome"/>
</dbReference>
<evidence type="ECO:0000259" key="6">
    <source>
        <dbReference type="Pfam" id="PF01957"/>
    </source>
</evidence>
<dbReference type="EMBL" id="CP002408">
    <property type="protein sequence ID" value="AFU60304.1"/>
    <property type="molecule type" value="Genomic_DNA"/>
</dbReference>
<dbReference type="Gene3D" id="2.40.50.140">
    <property type="entry name" value="Nucleic acid-binding proteins"/>
    <property type="match status" value="1"/>
</dbReference>
<dbReference type="AlphaFoldDB" id="K0IP09"/>
<keyword evidence="4 5" id="KW-0472">Membrane</keyword>
<evidence type="ECO:0000313" key="10">
    <source>
        <dbReference type="Proteomes" id="UP000008037"/>
    </source>
</evidence>
<dbReference type="Pfam" id="PF25145">
    <property type="entry name" value="NfeD1b_N"/>
    <property type="match status" value="1"/>
</dbReference>
<organism evidence="9 10">
    <name type="scientific">Nitrososphaera gargensis (strain Ga9.2)</name>
    <dbReference type="NCBI Taxonomy" id="1237085"/>
    <lineage>
        <taxon>Archaea</taxon>
        <taxon>Nitrososphaerota</taxon>
        <taxon>Nitrososphaeria</taxon>
        <taxon>Nitrososphaerales</taxon>
        <taxon>Nitrososphaeraceae</taxon>
        <taxon>Nitrososphaera</taxon>
    </lineage>
</organism>
<keyword evidence="9" id="KW-0645">Protease</keyword>
<evidence type="ECO:0000313" key="9">
    <source>
        <dbReference type="EMBL" id="AFU60304.1"/>
    </source>
</evidence>
<reference evidence="9 10" key="1">
    <citation type="journal article" date="2012" name="Environ. Microbiol.">
        <title>The genome of the ammonia-oxidizing Candidatus Nitrososphaera gargensis: insights into metabolic versatility and environmental adaptations.</title>
        <authorList>
            <person name="Spang A."/>
            <person name="Poehlein A."/>
            <person name="Offre P."/>
            <person name="Zumbragel S."/>
            <person name="Haider S."/>
            <person name="Rychlik N."/>
            <person name="Nowka B."/>
            <person name="Schmeisser C."/>
            <person name="Lebedeva E.V."/>
            <person name="Rattei T."/>
            <person name="Bohm C."/>
            <person name="Schmid M."/>
            <person name="Galushko A."/>
            <person name="Hatzenpichler R."/>
            <person name="Weinmaier T."/>
            <person name="Daniel R."/>
            <person name="Schleper C."/>
            <person name="Spieck E."/>
            <person name="Streit W."/>
            <person name="Wagner M."/>
        </authorList>
    </citation>
    <scope>NUCLEOTIDE SEQUENCE [LARGE SCALE GENOMIC DNA]</scope>
    <source>
        <strain evidence="10">Ga9.2</strain>
    </source>
</reference>
<evidence type="ECO:0000256" key="3">
    <source>
        <dbReference type="ARBA" id="ARBA00022989"/>
    </source>
</evidence>
<dbReference type="BioCyc" id="CNIT1237085:G1324-3390-MONOMER"/>
<sequence length="455" mass="48103">MQQLPAPLLPCSMIKAGLLLLLMFGLLAVSAYAQDPPGSSQDKKKVLWVEVKDFISSATSEDISSAISTASADKSFTAVILALDTPGGSLDATLEIIESLQRSEVPVIGYVYPQGKSAWSAGTMILVATGYAAMAPVTTIGSAQPVSGDQQPINDTKVINALVEKVVSLAEAHGRNETQAARFITHNDNLTPGRALERNVIEAIASSPSELLEKAHNATVVVTGEEERLDTSGAQIVTHQPSPRVLFVNFLANPLIFTTFLAIGFLALIYGLVSPGFGAEIAGAVLIILSLMGQGFDVNWGAFAMLAIGIGLLGYELYSPGFGAIGIGGIAVLAIGSILMITQPVEPLLVTEEHLGNLALLSVIIVAPFGALMGIITYKVWQAKNRQKIEFVLMDKEGVLLEPVSVDKTGFVLVGGEYWQARTTGASLSKGQKVRIVKKQDSFLIVEALSDSISQ</sequence>
<dbReference type="PANTHER" id="PTHR33507:SF4">
    <property type="entry name" value="NODULATION COMPETITIVENESS PROTEIN NFED"/>
    <property type="match status" value="1"/>
</dbReference>
<dbReference type="KEGG" id="nga:Ngar_c33890"/>
<feature type="transmembrane region" description="Helical" evidence="5">
    <location>
        <begin position="246"/>
        <end position="270"/>
    </location>
</feature>
<dbReference type="SUPFAM" id="SSF52096">
    <property type="entry name" value="ClpP/crotonase"/>
    <property type="match status" value="1"/>
</dbReference>
<keyword evidence="2 5" id="KW-0812">Transmembrane</keyword>
<gene>
    <name evidence="9" type="ordered locus">Ngar_c33890</name>
</gene>
<name>K0IP09_NITGG</name>
<protein>
    <submittedName>
        <fullName evidence="9">Putative integral membrane ClpP-type serine endoprotease</fullName>
    </submittedName>
</protein>
<dbReference type="InterPro" id="IPR012340">
    <property type="entry name" value="NA-bd_OB-fold"/>
</dbReference>